<reference evidence="2" key="1">
    <citation type="submission" date="2013-10" db="EMBL/GenBank/DDBJ databases">
        <title>Genomic analysis of the causative agents of coccidiosis in chickens.</title>
        <authorList>
            <person name="Reid A.J."/>
            <person name="Blake D."/>
            <person name="Billington K."/>
            <person name="Browne H."/>
            <person name="Dunn M."/>
            <person name="Hung S."/>
            <person name="Kawahara F."/>
            <person name="Miranda-Saavedra D."/>
            <person name="Mourier T."/>
            <person name="Nagra H."/>
            <person name="Otto T.D."/>
            <person name="Rawlings N."/>
            <person name="Sanchez A."/>
            <person name="Sanders M."/>
            <person name="Subramaniam C."/>
            <person name="Tay Y."/>
            <person name="Dear P."/>
            <person name="Doerig C."/>
            <person name="Gruber A."/>
            <person name="Parkinson J."/>
            <person name="Shirley M."/>
            <person name="Wan K.L."/>
            <person name="Berriman M."/>
            <person name="Tomley F."/>
            <person name="Pain A."/>
        </authorList>
    </citation>
    <scope>NUCLEOTIDE SEQUENCE [LARGE SCALE GENOMIC DNA]</scope>
    <source>
        <strain evidence="2">Houghton</strain>
    </source>
</reference>
<dbReference type="Proteomes" id="UP000018201">
    <property type="component" value="Unassembled WGS sequence"/>
</dbReference>
<organism evidence="2 3">
    <name type="scientific">Eimeria praecox</name>
    <dbReference type="NCBI Taxonomy" id="51316"/>
    <lineage>
        <taxon>Eukaryota</taxon>
        <taxon>Sar</taxon>
        <taxon>Alveolata</taxon>
        <taxon>Apicomplexa</taxon>
        <taxon>Conoidasida</taxon>
        <taxon>Coccidia</taxon>
        <taxon>Eucoccidiorida</taxon>
        <taxon>Eimeriorina</taxon>
        <taxon>Eimeriidae</taxon>
        <taxon>Eimeria</taxon>
    </lineage>
</organism>
<feature type="compositionally biased region" description="Low complexity" evidence="1">
    <location>
        <begin position="59"/>
        <end position="80"/>
    </location>
</feature>
<proteinExistence type="predicted"/>
<feature type="region of interest" description="Disordered" evidence="1">
    <location>
        <begin position="1"/>
        <end position="102"/>
    </location>
</feature>
<dbReference type="AlphaFoldDB" id="U6GUH8"/>
<evidence type="ECO:0000256" key="1">
    <source>
        <dbReference type="SAM" id="MobiDB-lite"/>
    </source>
</evidence>
<protein>
    <submittedName>
        <fullName evidence="2">Uncharacterized protein</fullName>
    </submittedName>
</protein>
<feature type="compositionally biased region" description="Polar residues" evidence="1">
    <location>
        <begin position="81"/>
        <end position="94"/>
    </location>
</feature>
<keyword evidence="3" id="KW-1185">Reference proteome</keyword>
<dbReference type="VEuPathDB" id="ToxoDB:EPH_0039680"/>
<name>U6GUH8_9EIME</name>
<gene>
    <name evidence="2" type="ORF">EPH_0039680</name>
</gene>
<evidence type="ECO:0000313" key="3">
    <source>
        <dbReference type="Proteomes" id="UP000018201"/>
    </source>
</evidence>
<dbReference type="EMBL" id="HG692246">
    <property type="protein sequence ID" value="CDI82219.1"/>
    <property type="molecule type" value="Genomic_DNA"/>
</dbReference>
<reference evidence="2" key="2">
    <citation type="submission" date="2013-10" db="EMBL/GenBank/DDBJ databases">
        <authorList>
            <person name="Aslett M."/>
        </authorList>
    </citation>
    <scope>NUCLEOTIDE SEQUENCE [LARGE SCALE GENOMIC DNA]</scope>
    <source>
        <strain evidence="2">Houghton</strain>
    </source>
</reference>
<feature type="compositionally biased region" description="Low complexity" evidence="1">
    <location>
        <begin position="23"/>
        <end position="33"/>
    </location>
</feature>
<accession>U6GUH8</accession>
<sequence length="206" mass="22214">MLLFGRRNGAGPGSANGGICARNCSDSNSSSTDTELDRSGGDRSSCGSCNSTGNTNGDNSEFSNTNTINSSSSNATNSNTGDLDTQRTSSTAQRTPEEMQRRATAIREAMATCSGLKEQYDRCFNHCVGTVIYPFVFSCFFSLVCSSYPSLTWPSASLGYWPVLCLSVSMAVSDLQPVGDMSRNCFHLFADYRLCISEELKRKGLE</sequence>
<dbReference type="OrthoDB" id="19091at2759"/>
<evidence type="ECO:0000313" key="2">
    <source>
        <dbReference type="EMBL" id="CDI82219.1"/>
    </source>
</evidence>